<protein>
    <submittedName>
        <fullName evidence="2">Uncharacterized protein</fullName>
    </submittedName>
</protein>
<name>A0A383EP99_9ZZZZ</name>
<organism evidence="2">
    <name type="scientific">marine metagenome</name>
    <dbReference type="NCBI Taxonomy" id="408172"/>
    <lineage>
        <taxon>unclassified sequences</taxon>
        <taxon>metagenomes</taxon>
        <taxon>ecological metagenomes</taxon>
    </lineage>
</organism>
<evidence type="ECO:0000313" key="2">
    <source>
        <dbReference type="EMBL" id="SVE58404.1"/>
    </source>
</evidence>
<evidence type="ECO:0000256" key="1">
    <source>
        <dbReference type="SAM" id="Phobius"/>
    </source>
</evidence>
<sequence>MKPIRIAILASILSLLIVVCIYFLTTTTPKKNWVVSGGETGGRYDDVAQALAENLRKREGWTVR</sequence>
<dbReference type="EMBL" id="UINC01227495">
    <property type="protein sequence ID" value="SVE58404.1"/>
    <property type="molecule type" value="Genomic_DNA"/>
</dbReference>
<feature type="transmembrane region" description="Helical" evidence="1">
    <location>
        <begin position="6"/>
        <end position="24"/>
    </location>
</feature>
<accession>A0A383EP99</accession>
<keyword evidence="1" id="KW-0812">Transmembrane</keyword>
<keyword evidence="1" id="KW-0472">Membrane</keyword>
<gene>
    <name evidence="2" type="ORF">METZ01_LOCUS511258</name>
</gene>
<keyword evidence="1" id="KW-1133">Transmembrane helix</keyword>
<dbReference type="AlphaFoldDB" id="A0A383EP99"/>
<proteinExistence type="predicted"/>
<feature type="non-terminal residue" evidence="2">
    <location>
        <position position="64"/>
    </location>
</feature>
<reference evidence="2" key="1">
    <citation type="submission" date="2018-05" db="EMBL/GenBank/DDBJ databases">
        <authorList>
            <person name="Lanie J.A."/>
            <person name="Ng W.-L."/>
            <person name="Kazmierczak K.M."/>
            <person name="Andrzejewski T.M."/>
            <person name="Davidsen T.M."/>
            <person name="Wayne K.J."/>
            <person name="Tettelin H."/>
            <person name="Glass J.I."/>
            <person name="Rusch D."/>
            <person name="Podicherti R."/>
            <person name="Tsui H.-C.T."/>
            <person name="Winkler M.E."/>
        </authorList>
    </citation>
    <scope>NUCLEOTIDE SEQUENCE</scope>
</reference>